<evidence type="ECO:0000313" key="2">
    <source>
        <dbReference type="Proteomes" id="UP000070366"/>
    </source>
</evidence>
<dbReference type="STRING" id="626937.HMPREF3293_02778"/>
<dbReference type="EMBL" id="LSZW01000064">
    <property type="protein sequence ID" value="KXK64698.1"/>
    <property type="molecule type" value="Genomic_DNA"/>
</dbReference>
<dbReference type="Proteomes" id="UP000070366">
    <property type="component" value="Unassembled WGS sequence"/>
</dbReference>
<dbReference type="OrthoDB" id="1043330at2"/>
<reference evidence="1 2" key="1">
    <citation type="submission" date="2016-02" db="EMBL/GenBank/DDBJ databases">
        <authorList>
            <person name="Wen L."/>
            <person name="He K."/>
            <person name="Yang H."/>
        </authorList>
    </citation>
    <scope>NUCLEOTIDE SEQUENCE [LARGE SCALE GENOMIC DNA]</scope>
    <source>
        <strain evidence="1 2">DSM 22607</strain>
    </source>
</reference>
<protein>
    <submittedName>
        <fullName evidence="1">Uncharacterized protein</fullName>
    </submittedName>
</protein>
<dbReference type="RefSeq" id="WP_066521685.1">
    <property type="nucleotide sequence ID" value="NZ_CABMOF010000006.1"/>
</dbReference>
<dbReference type="KEGG" id="cmiu:B1H56_08105"/>
<dbReference type="AlphaFoldDB" id="A0A136Q1Y4"/>
<comment type="caution">
    <text evidence="1">The sequence shown here is derived from an EMBL/GenBank/DDBJ whole genome shotgun (WGS) entry which is preliminary data.</text>
</comment>
<name>A0A136Q1Y4_9FIRM</name>
<evidence type="ECO:0000313" key="1">
    <source>
        <dbReference type="EMBL" id="KXK64698.1"/>
    </source>
</evidence>
<dbReference type="Pfam" id="PF11655">
    <property type="entry name" value="DUF2589"/>
    <property type="match status" value="1"/>
</dbReference>
<sequence>MKNDKEIRKKLTDAELDEAAGGIIAEQFAELPMSKLVGGPLRAVCDAQKQLARTTEEFIKRVGVETAGTDGKK</sequence>
<gene>
    <name evidence="1" type="ORF">HMPREF3293_02778</name>
</gene>
<organism evidence="1 2">
    <name type="scientific">Christensenella minuta</name>
    <dbReference type="NCBI Taxonomy" id="626937"/>
    <lineage>
        <taxon>Bacteria</taxon>
        <taxon>Bacillati</taxon>
        <taxon>Bacillota</taxon>
        <taxon>Clostridia</taxon>
        <taxon>Christensenellales</taxon>
        <taxon>Christensenellaceae</taxon>
        <taxon>Christensenella</taxon>
    </lineage>
</organism>
<keyword evidence="2" id="KW-1185">Reference proteome</keyword>
<proteinExistence type="predicted"/>
<accession>A0A136Q1Y4</accession>
<dbReference type="InterPro" id="IPR024510">
    <property type="entry name" value="DUF2589"/>
</dbReference>